<dbReference type="PANTHER" id="PTHR42912">
    <property type="entry name" value="METHYLTRANSFERASE"/>
    <property type="match status" value="1"/>
</dbReference>
<feature type="domain" description="Methyltransferase type 11" evidence="1">
    <location>
        <begin position="86"/>
        <end position="178"/>
    </location>
</feature>
<proteinExistence type="predicted"/>
<comment type="caution">
    <text evidence="2">The sequence shown here is derived from an EMBL/GenBank/DDBJ whole genome shotgun (WGS) entry which is preliminary data.</text>
</comment>
<gene>
    <name evidence="2" type="ORF">ECRASSUSDP1_LOCUS18779</name>
</gene>
<dbReference type="AlphaFoldDB" id="A0AAD2D2N8"/>
<dbReference type="Proteomes" id="UP001295684">
    <property type="component" value="Unassembled WGS sequence"/>
</dbReference>
<organism evidence="2 3">
    <name type="scientific">Euplotes crassus</name>
    <dbReference type="NCBI Taxonomy" id="5936"/>
    <lineage>
        <taxon>Eukaryota</taxon>
        <taxon>Sar</taxon>
        <taxon>Alveolata</taxon>
        <taxon>Ciliophora</taxon>
        <taxon>Intramacronucleata</taxon>
        <taxon>Spirotrichea</taxon>
        <taxon>Hypotrichia</taxon>
        <taxon>Euplotida</taxon>
        <taxon>Euplotidae</taxon>
        <taxon>Moneuplotes</taxon>
    </lineage>
</organism>
<dbReference type="SUPFAM" id="SSF53335">
    <property type="entry name" value="S-adenosyl-L-methionine-dependent methyltransferases"/>
    <property type="match status" value="1"/>
</dbReference>
<evidence type="ECO:0000313" key="3">
    <source>
        <dbReference type="Proteomes" id="UP001295684"/>
    </source>
</evidence>
<reference evidence="2" key="1">
    <citation type="submission" date="2023-07" db="EMBL/GenBank/DDBJ databases">
        <authorList>
            <consortium name="AG Swart"/>
            <person name="Singh M."/>
            <person name="Singh A."/>
            <person name="Seah K."/>
            <person name="Emmerich C."/>
        </authorList>
    </citation>
    <scope>NUCLEOTIDE SEQUENCE</scope>
    <source>
        <strain evidence="2">DP1</strain>
    </source>
</reference>
<sequence length="260" mass="30079">MSISLSRAIPFSIIAYGGTSLFMYKYGKMKIANDKIMEIKNKREFLYKKHQEIAEGYEKMIEKREGINKLIRFRKTLISYATGKVLETGCGTGINSEFYKEDAEVTAVDWSKNMIQEALGKEYDTKKIKYKIADVENLPYKDESFDTVVDTFSLQSYFDRNKALGEIKRVLKPGGLFLVLGRGTSYVSLYNEYLQFRAGLDIESEGSVFNLDFEKLFEEDDDLEVEHIERKNLGMTYIMMVRKKSINKPVAETQEPQKKE</sequence>
<evidence type="ECO:0000313" key="2">
    <source>
        <dbReference type="EMBL" id="CAI2377393.1"/>
    </source>
</evidence>
<dbReference type="EMBL" id="CAMPGE010019035">
    <property type="protein sequence ID" value="CAI2377393.1"/>
    <property type="molecule type" value="Genomic_DNA"/>
</dbReference>
<name>A0AAD2D2N8_EUPCR</name>
<protein>
    <recommendedName>
        <fullName evidence="1">Methyltransferase type 11 domain-containing protein</fullName>
    </recommendedName>
</protein>
<accession>A0AAD2D2N8</accession>
<evidence type="ECO:0000259" key="1">
    <source>
        <dbReference type="Pfam" id="PF08241"/>
    </source>
</evidence>
<dbReference type="Gene3D" id="3.40.50.150">
    <property type="entry name" value="Vaccinia Virus protein VP39"/>
    <property type="match status" value="1"/>
</dbReference>
<dbReference type="InterPro" id="IPR029063">
    <property type="entry name" value="SAM-dependent_MTases_sf"/>
</dbReference>
<keyword evidence="3" id="KW-1185">Reference proteome</keyword>
<dbReference type="GO" id="GO:0008757">
    <property type="term" value="F:S-adenosylmethionine-dependent methyltransferase activity"/>
    <property type="evidence" value="ECO:0007669"/>
    <property type="project" value="InterPro"/>
</dbReference>
<dbReference type="CDD" id="cd02440">
    <property type="entry name" value="AdoMet_MTases"/>
    <property type="match status" value="1"/>
</dbReference>
<dbReference type="InterPro" id="IPR050508">
    <property type="entry name" value="Methyltransf_Superfamily"/>
</dbReference>
<dbReference type="Pfam" id="PF08241">
    <property type="entry name" value="Methyltransf_11"/>
    <property type="match status" value="1"/>
</dbReference>
<dbReference type="InterPro" id="IPR013216">
    <property type="entry name" value="Methyltransf_11"/>
</dbReference>